<evidence type="ECO:0000256" key="4">
    <source>
        <dbReference type="ARBA" id="ARBA00022692"/>
    </source>
</evidence>
<dbReference type="PANTHER" id="PTHR43266">
    <property type="entry name" value="MACROLIDE-EFFLUX PROTEIN"/>
    <property type="match status" value="1"/>
</dbReference>
<dbReference type="InterPro" id="IPR011701">
    <property type="entry name" value="MFS"/>
</dbReference>
<evidence type="ECO:0000256" key="6">
    <source>
        <dbReference type="ARBA" id="ARBA00023136"/>
    </source>
</evidence>
<dbReference type="PANTHER" id="PTHR43266:SF10">
    <property type="entry name" value="BACILYSIN EXPORTER BACE-RELATED"/>
    <property type="match status" value="1"/>
</dbReference>
<keyword evidence="3" id="KW-1003">Cell membrane</keyword>
<dbReference type="EMBL" id="JACXYU010000004">
    <property type="protein sequence ID" value="MBD3932027.1"/>
    <property type="molecule type" value="Genomic_DNA"/>
</dbReference>
<dbReference type="Proteomes" id="UP000632289">
    <property type="component" value="Unassembled WGS sequence"/>
</dbReference>
<protein>
    <submittedName>
        <fullName evidence="9">MFS transporter</fullName>
    </submittedName>
</protein>
<evidence type="ECO:0000313" key="10">
    <source>
        <dbReference type="Proteomes" id="UP000632289"/>
    </source>
</evidence>
<feature type="compositionally biased region" description="Basic and acidic residues" evidence="7">
    <location>
        <begin position="429"/>
        <end position="439"/>
    </location>
</feature>
<keyword evidence="5 8" id="KW-1133">Transmembrane helix</keyword>
<keyword evidence="2" id="KW-0813">Transport</keyword>
<keyword evidence="4 8" id="KW-0812">Transmembrane</keyword>
<sequence>MRVYLHRNFLLSFLASFISLFGSKLLMIAYVAFVFTESGSATLAAIVFAADWMANLFIGVLGAQYIDRQDAKKLLIWLNLVTAAVTLLFLGFTDPDLYVYAVFIIFVRALLKSAVQNARVKALVQFFDEKETNTFSPLFNSALPIAMALAGAVGVFLLNVVGMAVVVLIDAACFLVAAWLMMLVRPNKARLAASLHSSRGEGRRSSLSGVRDAATLMTHNDTIGTAVFYIVLSVTAFQATYESLITVIPEIWFGYGESGIALFFTFESVSIMAGAFIYQYFSRRDLINDSNKEKVNLAVVAAITVLYLAMPSASDNIVLAVVMFSLMVLGGEIIWVHHFKLMIAHTPGARVSSVVGLQTAIGYSLMAVFAFVFARGLDSIGVDTTVYLNIALTVALVIGWELVRRKIQHRERQAAAGVPGAAASETPETPDKPAKSTAQ</sequence>
<evidence type="ECO:0000256" key="7">
    <source>
        <dbReference type="SAM" id="MobiDB-lite"/>
    </source>
</evidence>
<feature type="transmembrane region" description="Helical" evidence="8">
    <location>
        <begin position="260"/>
        <end position="281"/>
    </location>
</feature>
<feature type="transmembrane region" description="Helical" evidence="8">
    <location>
        <begin position="135"/>
        <end position="157"/>
    </location>
</feature>
<feature type="transmembrane region" description="Helical" evidence="8">
    <location>
        <begin position="226"/>
        <end position="248"/>
    </location>
</feature>
<dbReference type="Pfam" id="PF07690">
    <property type="entry name" value="MFS_1"/>
    <property type="match status" value="1"/>
</dbReference>
<feature type="transmembrane region" description="Helical" evidence="8">
    <location>
        <begin position="293"/>
        <end position="310"/>
    </location>
</feature>
<reference evidence="9" key="1">
    <citation type="submission" date="2020-09" db="EMBL/GenBank/DDBJ databases">
        <title>Secondary metabolite and genome analysis of marine Streptomyces chumphonensis KK1-2T.</title>
        <authorList>
            <person name="Phongsopitanun W."/>
            <person name="Kanchanasin P."/>
            <person name="Pittayakhajonwut P."/>
            <person name="Suwanborirux K."/>
            <person name="Tanasupawat S."/>
        </authorList>
    </citation>
    <scope>NUCLEOTIDE SEQUENCE</scope>
    <source>
        <strain evidence="9">KK1-2</strain>
    </source>
</reference>
<comment type="caution">
    <text evidence="9">The sequence shown here is derived from an EMBL/GenBank/DDBJ whole genome shotgun (WGS) entry which is preliminary data.</text>
</comment>
<evidence type="ECO:0000256" key="1">
    <source>
        <dbReference type="ARBA" id="ARBA00004651"/>
    </source>
</evidence>
<feature type="transmembrane region" description="Helical" evidence="8">
    <location>
        <begin position="41"/>
        <end position="62"/>
    </location>
</feature>
<feature type="compositionally biased region" description="Low complexity" evidence="7">
    <location>
        <begin position="414"/>
        <end position="423"/>
    </location>
</feature>
<feature type="transmembrane region" description="Helical" evidence="8">
    <location>
        <begin position="351"/>
        <end position="374"/>
    </location>
</feature>
<dbReference type="Gene3D" id="1.20.1250.20">
    <property type="entry name" value="MFS general substrate transporter like domains"/>
    <property type="match status" value="1"/>
</dbReference>
<feature type="transmembrane region" description="Helical" evidence="8">
    <location>
        <begin position="316"/>
        <end position="339"/>
    </location>
</feature>
<dbReference type="AlphaFoldDB" id="A0A927ICG0"/>
<gene>
    <name evidence="9" type="ORF">IF129_10720</name>
</gene>
<proteinExistence type="predicted"/>
<feature type="transmembrane region" description="Helical" evidence="8">
    <location>
        <begin position="386"/>
        <end position="403"/>
    </location>
</feature>
<evidence type="ECO:0000256" key="8">
    <source>
        <dbReference type="SAM" id="Phobius"/>
    </source>
</evidence>
<dbReference type="InterPro" id="IPR036259">
    <property type="entry name" value="MFS_trans_sf"/>
</dbReference>
<keyword evidence="10" id="KW-1185">Reference proteome</keyword>
<evidence type="ECO:0000256" key="3">
    <source>
        <dbReference type="ARBA" id="ARBA00022475"/>
    </source>
</evidence>
<evidence type="ECO:0000313" key="9">
    <source>
        <dbReference type="EMBL" id="MBD3932027.1"/>
    </source>
</evidence>
<feature type="transmembrane region" description="Helical" evidence="8">
    <location>
        <begin position="74"/>
        <end position="92"/>
    </location>
</feature>
<dbReference type="GO" id="GO:0005886">
    <property type="term" value="C:plasma membrane"/>
    <property type="evidence" value="ECO:0007669"/>
    <property type="project" value="UniProtKB-SubCell"/>
</dbReference>
<name>A0A927ICG0_9ACTN</name>
<evidence type="ECO:0000256" key="5">
    <source>
        <dbReference type="ARBA" id="ARBA00022989"/>
    </source>
</evidence>
<dbReference type="GO" id="GO:0022857">
    <property type="term" value="F:transmembrane transporter activity"/>
    <property type="evidence" value="ECO:0007669"/>
    <property type="project" value="InterPro"/>
</dbReference>
<evidence type="ECO:0000256" key="2">
    <source>
        <dbReference type="ARBA" id="ARBA00022448"/>
    </source>
</evidence>
<organism evidence="9 10">
    <name type="scientific">Streptomyces chumphonensis</name>
    <dbReference type="NCBI Taxonomy" id="1214925"/>
    <lineage>
        <taxon>Bacteria</taxon>
        <taxon>Bacillati</taxon>
        <taxon>Actinomycetota</taxon>
        <taxon>Actinomycetes</taxon>
        <taxon>Kitasatosporales</taxon>
        <taxon>Streptomycetaceae</taxon>
        <taxon>Streptomyces</taxon>
    </lineage>
</organism>
<accession>A0A927ICG0</accession>
<feature type="transmembrane region" description="Helical" evidence="8">
    <location>
        <begin position="98"/>
        <end position="115"/>
    </location>
</feature>
<feature type="transmembrane region" description="Helical" evidence="8">
    <location>
        <begin position="9"/>
        <end position="35"/>
    </location>
</feature>
<keyword evidence="6 8" id="KW-0472">Membrane</keyword>
<feature type="region of interest" description="Disordered" evidence="7">
    <location>
        <begin position="413"/>
        <end position="439"/>
    </location>
</feature>
<dbReference type="SUPFAM" id="SSF103473">
    <property type="entry name" value="MFS general substrate transporter"/>
    <property type="match status" value="1"/>
</dbReference>
<feature type="transmembrane region" description="Helical" evidence="8">
    <location>
        <begin position="163"/>
        <end position="184"/>
    </location>
</feature>
<comment type="subcellular location">
    <subcellularLocation>
        <location evidence="1">Cell membrane</location>
        <topology evidence="1">Multi-pass membrane protein</topology>
    </subcellularLocation>
</comment>
<dbReference type="RefSeq" id="WP_191209328.1">
    <property type="nucleotide sequence ID" value="NZ_BAABKL010000050.1"/>
</dbReference>